<feature type="transmembrane region" description="Helical" evidence="1">
    <location>
        <begin position="371"/>
        <end position="395"/>
    </location>
</feature>
<accession>A0A516SG46</accession>
<dbReference type="PROSITE" id="PS51257">
    <property type="entry name" value="PROKAR_LIPOPROTEIN"/>
    <property type="match status" value="1"/>
</dbReference>
<dbReference type="GO" id="GO:0044877">
    <property type="term" value="F:protein-containing complex binding"/>
    <property type="evidence" value="ECO:0007669"/>
    <property type="project" value="TreeGrafter"/>
</dbReference>
<dbReference type="InterPro" id="IPR051207">
    <property type="entry name" value="ComplexI_NDUFA9_subunit"/>
</dbReference>
<dbReference type="Pfam" id="PF01370">
    <property type="entry name" value="Epimerase"/>
    <property type="match status" value="1"/>
</dbReference>
<dbReference type="PANTHER" id="PTHR12126:SF11">
    <property type="entry name" value="NADH DEHYDROGENASE [UBIQUINONE] 1 ALPHA SUBCOMPLEX SUBUNIT 9, MITOCHONDRIAL"/>
    <property type="match status" value="1"/>
</dbReference>
<dbReference type="InterPro" id="IPR001509">
    <property type="entry name" value="Epimerase_deHydtase"/>
</dbReference>
<feature type="transmembrane region" description="Helical" evidence="1">
    <location>
        <begin position="331"/>
        <end position="350"/>
    </location>
</feature>
<keyword evidence="1" id="KW-0812">Transmembrane</keyword>
<reference evidence="4" key="1">
    <citation type="submission" date="2019-07" db="EMBL/GenBank/DDBJ databases">
        <title>Chitinimonas sp. nov., isolated from Ny-Alesund, arctica soil.</title>
        <authorList>
            <person name="Xu Q."/>
            <person name="Peng F."/>
        </authorList>
    </citation>
    <scope>NUCLEOTIDE SEQUENCE [LARGE SCALE GENOMIC DNA]</scope>
    <source>
        <strain evidence="4">R3-44</strain>
    </source>
</reference>
<evidence type="ECO:0000256" key="1">
    <source>
        <dbReference type="SAM" id="Phobius"/>
    </source>
</evidence>
<proteinExistence type="predicted"/>
<evidence type="ECO:0000259" key="2">
    <source>
        <dbReference type="Pfam" id="PF01370"/>
    </source>
</evidence>
<dbReference type="Proteomes" id="UP000317550">
    <property type="component" value="Chromosome"/>
</dbReference>
<feature type="domain" description="NAD-dependent epimerase/dehydratase" evidence="2">
    <location>
        <begin position="3"/>
        <end position="195"/>
    </location>
</feature>
<evidence type="ECO:0000313" key="4">
    <source>
        <dbReference type="Proteomes" id="UP000317550"/>
    </source>
</evidence>
<dbReference type="InterPro" id="IPR025695">
    <property type="entry name" value="DoxX-like"/>
</dbReference>
<dbReference type="EMBL" id="CP041730">
    <property type="protein sequence ID" value="QDQ26998.1"/>
    <property type="molecule type" value="Genomic_DNA"/>
</dbReference>
<keyword evidence="4" id="KW-1185">Reference proteome</keyword>
<protein>
    <submittedName>
        <fullName evidence="3">SDR family oxidoreductase</fullName>
    </submittedName>
</protein>
<keyword evidence="1" id="KW-1133">Transmembrane helix</keyword>
<feature type="transmembrane region" description="Helical" evidence="1">
    <location>
        <begin position="305"/>
        <end position="325"/>
    </location>
</feature>
<dbReference type="AlphaFoldDB" id="A0A516SG46"/>
<keyword evidence="1" id="KW-0472">Membrane</keyword>
<dbReference type="PANTHER" id="PTHR12126">
    <property type="entry name" value="NADH-UBIQUINONE OXIDOREDUCTASE 39 KDA SUBUNIT-RELATED"/>
    <property type="match status" value="1"/>
</dbReference>
<name>A0A516SG46_9NEIS</name>
<dbReference type="Pfam" id="PF13781">
    <property type="entry name" value="DoxX_3"/>
    <property type="match status" value="1"/>
</dbReference>
<dbReference type="RefSeq" id="WP_144278391.1">
    <property type="nucleotide sequence ID" value="NZ_CP041730.1"/>
</dbReference>
<dbReference type="InterPro" id="IPR036291">
    <property type="entry name" value="NAD(P)-bd_dom_sf"/>
</dbReference>
<gene>
    <name evidence="3" type="ORF">FNU76_11855</name>
</gene>
<dbReference type="Gene3D" id="3.40.50.720">
    <property type="entry name" value="NAD(P)-binding Rossmann-like Domain"/>
    <property type="match status" value="1"/>
</dbReference>
<dbReference type="KEGG" id="cari:FNU76_11855"/>
<dbReference type="SUPFAM" id="SSF51735">
    <property type="entry name" value="NAD(P)-binding Rossmann-fold domains"/>
    <property type="match status" value="1"/>
</dbReference>
<evidence type="ECO:0000313" key="3">
    <source>
        <dbReference type="EMBL" id="QDQ26998.1"/>
    </source>
</evidence>
<organism evidence="3 4">
    <name type="scientific">Chitinimonas arctica</name>
    <dbReference type="NCBI Taxonomy" id="2594795"/>
    <lineage>
        <taxon>Bacteria</taxon>
        <taxon>Pseudomonadati</taxon>
        <taxon>Pseudomonadota</taxon>
        <taxon>Betaproteobacteria</taxon>
        <taxon>Neisseriales</taxon>
        <taxon>Chitinibacteraceae</taxon>
        <taxon>Chitinimonas</taxon>
    </lineage>
</organism>
<dbReference type="OrthoDB" id="9771302at2"/>
<sequence length="419" mass="44776">MRILLIGSSGFIGTALRQALQAAGHLVVGSCRDPLRASATDIAADFAQDQRPQSWLPRVAGFDAVINGVGILREQGDASFEAIHVRGPCALFAACAEAGVGRVIQISALGADAQAASPYHLSKRQADDYLLSLPISACVLQPSLVYGPGGTSTQMFKAWAALPLIPLPGQGEQLLQPVHIDDLCAAVVALLAQPTMPPRLAVVGPLTLTLRAYLQTLRQAMGLGAGCFLPVPMALMRPVAWLSEQLPAALLDRDTLAMLERGNHADGQAMQDLLQRPLQAPAAFIPSGEAQSQGRQARLALAIPLLRLSIAFVWLYTAWVSIFAYPIADSLALLAAVGLTGTLGTISLYGSALLDLSFGLGTLLLRRRKSLYLAQLALIAFYTIVITVCLPHFWWHPYGPLLKNLPMLAALWLLYVVED</sequence>